<feature type="non-terminal residue" evidence="8">
    <location>
        <position position="240"/>
    </location>
</feature>
<evidence type="ECO:0000256" key="3">
    <source>
        <dbReference type="ARBA" id="ARBA00023242"/>
    </source>
</evidence>
<evidence type="ECO:0000313" key="9">
    <source>
        <dbReference type="Proteomes" id="UP000824469"/>
    </source>
</evidence>
<dbReference type="GO" id="GO:0006355">
    <property type="term" value="P:regulation of DNA-templated transcription"/>
    <property type="evidence" value="ECO:0007669"/>
    <property type="project" value="InterPro"/>
</dbReference>
<dbReference type="PANTHER" id="PTHR47573:SF1">
    <property type="entry name" value="PROTEIN AF-9 HOMOLOG"/>
    <property type="match status" value="1"/>
</dbReference>
<dbReference type="InterPro" id="IPR055129">
    <property type="entry name" value="YEATS_dom"/>
</dbReference>
<dbReference type="CDD" id="cd16910">
    <property type="entry name" value="YEATS_TFIID14_like"/>
    <property type="match status" value="1"/>
</dbReference>
<keyword evidence="3 4" id="KW-0539">Nucleus</keyword>
<dbReference type="Gene3D" id="2.60.40.1970">
    <property type="entry name" value="YEATS domain"/>
    <property type="match status" value="1"/>
</dbReference>
<evidence type="ECO:0000259" key="7">
    <source>
        <dbReference type="PROSITE" id="PS51037"/>
    </source>
</evidence>
<reference evidence="8 9" key="1">
    <citation type="journal article" date="2021" name="Nat. Plants">
        <title>The Taxus genome provides insights into paclitaxel biosynthesis.</title>
        <authorList>
            <person name="Xiong X."/>
            <person name="Gou J."/>
            <person name="Liao Q."/>
            <person name="Li Y."/>
            <person name="Zhou Q."/>
            <person name="Bi G."/>
            <person name="Li C."/>
            <person name="Du R."/>
            <person name="Wang X."/>
            <person name="Sun T."/>
            <person name="Guo L."/>
            <person name="Liang H."/>
            <person name="Lu P."/>
            <person name="Wu Y."/>
            <person name="Zhang Z."/>
            <person name="Ro D.K."/>
            <person name="Shang Y."/>
            <person name="Huang S."/>
            <person name="Yan J."/>
        </authorList>
    </citation>
    <scope>NUCLEOTIDE SEQUENCE [LARGE SCALE GENOMIC DNA]</scope>
    <source>
        <strain evidence="8">Ta-2019</strain>
    </source>
</reference>
<dbReference type="Pfam" id="PF03366">
    <property type="entry name" value="YEATS"/>
    <property type="match status" value="1"/>
</dbReference>
<evidence type="ECO:0000256" key="6">
    <source>
        <dbReference type="SAM" id="MobiDB-lite"/>
    </source>
</evidence>
<dbReference type="AlphaFoldDB" id="A0AA38LNC9"/>
<evidence type="ECO:0000313" key="8">
    <source>
        <dbReference type="EMBL" id="KAH9329931.1"/>
    </source>
</evidence>
<dbReference type="PANTHER" id="PTHR47573">
    <property type="entry name" value="PROTEIN AF-9 HOMOLOG"/>
    <property type="match status" value="1"/>
</dbReference>
<evidence type="ECO:0000256" key="5">
    <source>
        <dbReference type="SAM" id="Coils"/>
    </source>
</evidence>
<feature type="region of interest" description="Disordered" evidence="6">
    <location>
        <begin position="156"/>
        <end position="181"/>
    </location>
</feature>
<sequence length="240" mass="27237">NQIRANDVEMTIPIVYGTISFWLGKRADEHRTHKWTVYIRGATNEDLGVAIKRVVFELHPSFNNPIRIVDSPPFELSETGWGEFQIKMTIFFHSDVAEKPLEIYHELKLHPEDRSGPPTTKKPVVVESYDEVVFADPSEAFYLRARDHPAVVVSGTPTGLSLPPPSGIANDNFSEKKRGDTKDHPLSQWFLRHSEADELAQLIAARQQVQNHIMSLRRQLNMIETESQRVKSSSAQEVGL</sequence>
<proteinExistence type="predicted"/>
<keyword evidence="2" id="KW-0804">Transcription</keyword>
<name>A0AA38LNC9_TAXCH</name>
<gene>
    <name evidence="8" type="ORF">KI387_002039</name>
</gene>
<feature type="coiled-coil region" evidence="5">
    <location>
        <begin position="199"/>
        <end position="226"/>
    </location>
</feature>
<comment type="subcellular location">
    <subcellularLocation>
        <location evidence="4">Nucleus</location>
    </subcellularLocation>
</comment>
<dbReference type="EMBL" id="JAHRHJ020000001">
    <property type="protein sequence ID" value="KAH9329931.1"/>
    <property type="molecule type" value="Genomic_DNA"/>
</dbReference>
<protein>
    <recommendedName>
        <fullName evidence="7">YEATS domain-containing protein</fullName>
    </recommendedName>
</protein>
<accession>A0AA38LNC9</accession>
<evidence type="ECO:0000256" key="4">
    <source>
        <dbReference type="PROSITE-ProRule" id="PRU00376"/>
    </source>
</evidence>
<keyword evidence="5" id="KW-0175">Coiled coil</keyword>
<evidence type="ECO:0000256" key="1">
    <source>
        <dbReference type="ARBA" id="ARBA00023015"/>
    </source>
</evidence>
<evidence type="ECO:0000256" key="2">
    <source>
        <dbReference type="ARBA" id="ARBA00023163"/>
    </source>
</evidence>
<dbReference type="PROSITE" id="PS51037">
    <property type="entry name" value="YEATS"/>
    <property type="match status" value="1"/>
</dbReference>
<keyword evidence="9" id="KW-1185">Reference proteome</keyword>
<dbReference type="InterPro" id="IPR038704">
    <property type="entry name" value="YEAST_sf"/>
</dbReference>
<keyword evidence="1" id="KW-0805">Transcription regulation</keyword>
<organism evidence="8 9">
    <name type="scientific">Taxus chinensis</name>
    <name type="common">Chinese yew</name>
    <name type="synonym">Taxus wallichiana var. chinensis</name>
    <dbReference type="NCBI Taxonomy" id="29808"/>
    <lineage>
        <taxon>Eukaryota</taxon>
        <taxon>Viridiplantae</taxon>
        <taxon>Streptophyta</taxon>
        <taxon>Embryophyta</taxon>
        <taxon>Tracheophyta</taxon>
        <taxon>Spermatophyta</taxon>
        <taxon>Pinopsida</taxon>
        <taxon>Pinidae</taxon>
        <taxon>Conifers II</taxon>
        <taxon>Cupressales</taxon>
        <taxon>Taxaceae</taxon>
        <taxon>Taxus</taxon>
    </lineage>
</organism>
<dbReference type="OMA" id="VQAHIVN"/>
<feature type="domain" description="YEATS" evidence="7">
    <location>
        <begin position="4"/>
        <end position="148"/>
    </location>
</feature>
<dbReference type="GO" id="GO:0005634">
    <property type="term" value="C:nucleus"/>
    <property type="evidence" value="ECO:0007669"/>
    <property type="project" value="UniProtKB-SubCell"/>
</dbReference>
<comment type="caution">
    <text evidence="8">The sequence shown here is derived from an EMBL/GenBank/DDBJ whole genome shotgun (WGS) entry which is preliminary data.</text>
</comment>
<dbReference type="Proteomes" id="UP000824469">
    <property type="component" value="Unassembled WGS sequence"/>
</dbReference>
<dbReference type="InterPro" id="IPR005033">
    <property type="entry name" value="YEATS"/>
</dbReference>